<dbReference type="STRING" id="1296100.A0A1B9FXJ0"/>
<feature type="compositionally biased region" description="Polar residues" evidence="2">
    <location>
        <begin position="67"/>
        <end position="76"/>
    </location>
</feature>
<dbReference type="OrthoDB" id="2564742at2759"/>
<feature type="compositionally biased region" description="Basic and acidic residues" evidence="2">
    <location>
        <begin position="901"/>
        <end position="910"/>
    </location>
</feature>
<keyword evidence="1" id="KW-0175">Coiled coil</keyword>
<feature type="compositionally biased region" description="Polar residues" evidence="2">
    <location>
        <begin position="374"/>
        <end position="384"/>
    </location>
</feature>
<feature type="compositionally biased region" description="Basic and acidic residues" evidence="2">
    <location>
        <begin position="866"/>
        <end position="876"/>
    </location>
</feature>
<gene>
    <name evidence="3" type="ORF">I302_06481</name>
</gene>
<feature type="compositionally biased region" description="Basic residues" evidence="2">
    <location>
        <begin position="1145"/>
        <end position="1155"/>
    </location>
</feature>
<feature type="compositionally biased region" description="Acidic residues" evidence="2">
    <location>
        <begin position="753"/>
        <end position="765"/>
    </location>
</feature>
<feature type="region of interest" description="Disordered" evidence="2">
    <location>
        <begin position="2507"/>
        <end position="2533"/>
    </location>
</feature>
<feature type="region of interest" description="Disordered" evidence="2">
    <location>
        <begin position="845"/>
        <end position="935"/>
    </location>
</feature>
<feature type="region of interest" description="Disordered" evidence="2">
    <location>
        <begin position="224"/>
        <end position="320"/>
    </location>
</feature>
<protein>
    <submittedName>
        <fullName evidence="3">Uncharacterized protein</fullName>
    </submittedName>
</protein>
<feature type="region of interest" description="Disordered" evidence="2">
    <location>
        <begin position="1424"/>
        <end position="1496"/>
    </location>
</feature>
<feature type="compositionally biased region" description="Polar residues" evidence="2">
    <location>
        <begin position="1386"/>
        <end position="1397"/>
    </location>
</feature>
<feature type="compositionally biased region" description="Basic and acidic residues" evidence="2">
    <location>
        <begin position="1849"/>
        <end position="1862"/>
    </location>
</feature>
<dbReference type="PANTHER" id="PTHR34491">
    <property type="entry name" value="A-TYPE INCLUSION PROTEIN, PUTATIVE-RELATED"/>
    <property type="match status" value="1"/>
</dbReference>
<dbReference type="EMBL" id="KI894023">
    <property type="protein sequence ID" value="OCF23498.1"/>
    <property type="molecule type" value="Genomic_DNA"/>
</dbReference>
<feature type="region of interest" description="Disordered" evidence="2">
    <location>
        <begin position="688"/>
        <end position="828"/>
    </location>
</feature>
<evidence type="ECO:0000256" key="2">
    <source>
        <dbReference type="SAM" id="MobiDB-lite"/>
    </source>
</evidence>
<organism evidence="3">
    <name type="scientific">Kwoniella bestiolae CBS 10118</name>
    <dbReference type="NCBI Taxonomy" id="1296100"/>
    <lineage>
        <taxon>Eukaryota</taxon>
        <taxon>Fungi</taxon>
        <taxon>Dikarya</taxon>
        <taxon>Basidiomycota</taxon>
        <taxon>Agaricomycotina</taxon>
        <taxon>Tremellomycetes</taxon>
        <taxon>Tremellales</taxon>
        <taxon>Cryptococcaceae</taxon>
        <taxon>Kwoniella</taxon>
    </lineage>
</organism>
<feature type="compositionally biased region" description="Low complexity" evidence="2">
    <location>
        <begin position="253"/>
        <end position="267"/>
    </location>
</feature>
<accession>A0A1B9FXJ0</accession>
<feature type="compositionally biased region" description="Basic and acidic residues" evidence="2">
    <location>
        <begin position="2424"/>
        <end position="2441"/>
    </location>
</feature>
<feature type="compositionally biased region" description="Polar residues" evidence="2">
    <location>
        <begin position="1471"/>
        <end position="1480"/>
    </location>
</feature>
<feature type="compositionally biased region" description="Polar residues" evidence="2">
    <location>
        <begin position="238"/>
        <end position="250"/>
    </location>
</feature>
<dbReference type="VEuPathDB" id="FungiDB:I302_06481"/>
<feature type="region of interest" description="Disordered" evidence="2">
    <location>
        <begin position="2418"/>
        <end position="2441"/>
    </location>
</feature>
<feature type="region of interest" description="Disordered" evidence="2">
    <location>
        <begin position="1849"/>
        <end position="1884"/>
    </location>
</feature>
<feature type="coiled-coil region" evidence="1">
    <location>
        <begin position="2139"/>
        <end position="2204"/>
    </location>
</feature>
<feature type="compositionally biased region" description="Pro residues" evidence="2">
    <location>
        <begin position="401"/>
        <end position="412"/>
    </location>
</feature>
<feature type="region of interest" description="Disordered" evidence="2">
    <location>
        <begin position="369"/>
        <end position="674"/>
    </location>
</feature>
<feature type="region of interest" description="Disordered" evidence="2">
    <location>
        <begin position="1012"/>
        <end position="1091"/>
    </location>
</feature>
<feature type="compositionally biased region" description="Polar residues" evidence="2">
    <location>
        <begin position="1432"/>
        <end position="1448"/>
    </location>
</feature>
<evidence type="ECO:0000256" key="1">
    <source>
        <dbReference type="SAM" id="Coils"/>
    </source>
</evidence>
<feature type="region of interest" description="Disordered" evidence="2">
    <location>
        <begin position="1600"/>
        <end position="1658"/>
    </location>
</feature>
<feature type="compositionally biased region" description="Low complexity" evidence="2">
    <location>
        <begin position="658"/>
        <end position="673"/>
    </location>
</feature>
<feature type="compositionally biased region" description="Basic and acidic residues" evidence="2">
    <location>
        <begin position="1605"/>
        <end position="1623"/>
    </location>
</feature>
<feature type="region of interest" description="Disordered" evidence="2">
    <location>
        <begin position="1323"/>
        <end position="1397"/>
    </location>
</feature>
<feature type="compositionally biased region" description="Basic and acidic residues" evidence="2">
    <location>
        <begin position="1631"/>
        <end position="1646"/>
    </location>
</feature>
<feature type="compositionally biased region" description="Basic and acidic residues" evidence="2">
    <location>
        <begin position="692"/>
        <end position="704"/>
    </location>
</feature>
<feature type="compositionally biased region" description="Basic and acidic residues" evidence="2">
    <location>
        <begin position="607"/>
        <end position="631"/>
    </location>
</feature>
<feature type="compositionally biased region" description="Basic and acidic residues" evidence="2">
    <location>
        <begin position="1037"/>
        <end position="1053"/>
    </location>
</feature>
<feature type="compositionally biased region" description="Polar residues" evidence="2">
    <location>
        <begin position="799"/>
        <end position="809"/>
    </location>
</feature>
<name>A0A1B9FXJ0_9TREE</name>
<evidence type="ECO:0000313" key="3">
    <source>
        <dbReference type="EMBL" id="OCF23498.1"/>
    </source>
</evidence>
<proteinExistence type="predicted"/>
<reference evidence="3" key="2">
    <citation type="submission" date="2014-01" db="EMBL/GenBank/DDBJ databases">
        <title>Evolution of pathogenesis and genome organization in the Tremellales.</title>
        <authorList>
            <person name="Cuomo C."/>
            <person name="Litvintseva A."/>
            <person name="Heitman J."/>
            <person name="Chen Y."/>
            <person name="Sun S."/>
            <person name="Springer D."/>
            <person name="Dromer F."/>
            <person name="Young S."/>
            <person name="Zeng Q."/>
            <person name="Chapman S."/>
            <person name="Gujja S."/>
            <person name="Saif S."/>
            <person name="Birren B."/>
        </authorList>
    </citation>
    <scope>NUCLEOTIDE SEQUENCE</scope>
    <source>
        <strain evidence="3">CBS 10118</strain>
    </source>
</reference>
<dbReference type="PANTHER" id="PTHR34491:SF166">
    <property type="entry name" value="TRANSLIN-ASSOCIATED FACTOR X-INTERACTING PROTEIN 1 N-TERMINAL DOMAIN-CONTAINING PROTEIN"/>
    <property type="match status" value="1"/>
</dbReference>
<feature type="compositionally biased region" description="Basic and acidic residues" evidence="2">
    <location>
        <begin position="506"/>
        <end position="516"/>
    </location>
</feature>
<feature type="region of interest" description="Disordered" evidence="2">
    <location>
        <begin position="1141"/>
        <end position="1237"/>
    </location>
</feature>
<feature type="region of interest" description="Disordered" evidence="2">
    <location>
        <begin position="1"/>
        <end position="76"/>
    </location>
</feature>
<reference evidence="3" key="1">
    <citation type="submission" date="2013-07" db="EMBL/GenBank/DDBJ databases">
        <title>The Genome Sequence of Cryptococcus bestiolae CBS10118.</title>
        <authorList>
            <consortium name="The Broad Institute Genome Sequencing Platform"/>
            <person name="Cuomo C."/>
            <person name="Litvintseva A."/>
            <person name="Chen Y."/>
            <person name="Heitman J."/>
            <person name="Sun S."/>
            <person name="Springer D."/>
            <person name="Dromer F."/>
            <person name="Young S.K."/>
            <person name="Zeng Q."/>
            <person name="Gargeya S."/>
            <person name="Fitzgerald M."/>
            <person name="Abouelleil A."/>
            <person name="Alvarado L."/>
            <person name="Berlin A.M."/>
            <person name="Chapman S.B."/>
            <person name="Dewar J."/>
            <person name="Goldberg J."/>
            <person name="Griggs A."/>
            <person name="Gujja S."/>
            <person name="Hansen M."/>
            <person name="Howarth C."/>
            <person name="Imamovic A."/>
            <person name="Larimer J."/>
            <person name="McCowan C."/>
            <person name="Murphy C."/>
            <person name="Pearson M."/>
            <person name="Priest M."/>
            <person name="Roberts A."/>
            <person name="Saif S."/>
            <person name="Shea T."/>
            <person name="Sykes S."/>
            <person name="Wortman J."/>
            <person name="Nusbaum C."/>
            <person name="Birren B."/>
        </authorList>
    </citation>
    <scope>NUCLEOTIDE SEQUENCE [LARGE SCALE GENOMIC DNA]</scope>
    <source>
        <strain evidence="3">CBS 10118</strain>
    </source>
</reference>
<feature type="compositionally biased region" description="Basic and acidic residues" evidence="2">
    <location>
        <begin position="583"/>
        <end position="593"/>
    </location>
</feature>
<sequence length="2533" mass="279978">MYPYNHSIDPNAPPFNPHPHPRNVHPHPLNQNFRFPPPLSDIPQRSISQPQPQPQYPLEPYGHSRRPSQLNPTASSFSFRPLEVSSPVDNGMGRLKRYHDDASALGVDYGESGEETYERRVSPRKKALAKAMEFTSASQPTIQPINYNQTSLTNDDPNHVNYDLPPHVINPRPPHIPQPIMSTPTLHIQRDSQSHHYGSDRSMLGLGVSRSAIFSSQVNVPAQTFHTPPPPLNRAWTLDSSSRTSLSPLNHSHGGLPLTLSPLHTSLQPGRVSPSHSVISAPYDSRSVSSPVGDRRVISLSPSLGRPGRRQESISLSPSERKYRGYRAKEGGPPKAVLGGPGGKTFDEMLALKISPNLSPLKGPCAIGELSGPSRKTSGASTGSEFRYKGNPITFKLPPTSYSPPDSPPKPLCVPTSPLSSMDDPQGDKVEEEEERRPRKEAFPWPHTRIRLSPTGIPLPLSPDYPSEDTLRRPSIDSASEEEKEAREGMWNGKQVLVCFPDEVSQLEKPDRDKTADTPTSKDCWERLRPPTPSEPQVEKHEETEAEVSAVLDDNMPVSPGQEKDGDDARSANMVEDTIPVEETEKAEEHLPWDEYPISPTQPSELISKDNPESHARAKKENDQNPTKHDPPQPFTLTPHPSLPPRPITRDDPPPTYTSPSSDLSSPSKRSFSGAALGNADFLRKHLGGVLKDPEEIKERRDSTSSHARGRSKGSVGSGSWKQYDHPEDQALSPNVGPSPKGKSKMRAWSDNEAQEDEMVWEEENKESVSGPARLENTENVTHQIYEPHEEEQDERSLGSKNVDGQGSPATVMHDLGSSSGSKMRAWSDDDVDMGWEEEDAAQGFVFSPARLERPSVETRQFNMPTRKETPDHGFSETDEQAIPEDVHPIPPLNSGTKMRAWSDDRDKSIYESVSSPARIEGNSDGTVEQPGKDLEPQQVYAVDSIYPGSNSRLHAWTPSPEPSKMRAWGLEEDINPPHEEAVTEPDNLHRKNLSEEVDRWQNDRFDRNEEFEDVPLTATEASKMRPWEQSGLGIVEEVHEGRTNRLEKRARDEDLEEDSSKGGSKMRAWSEDLPTSTIQEHNPVRWAKNGEETKELPVDYVKMTEGRPAALEEFRRAAIKSKEIADPEVTSLIKLKALREQVKKTKGSKKKGKKNGSAELTSMDIAEAINAIQEESHPQTQHKRSVSAKEGNDLGMDNSPGDDHVVPSSPHAKRLRPTAESWRPPQPTPAYGALGISSIPPKSSSIVPSLPPNAKPFVPRSTSFNFTVPVVNPNAPSFVPRASSFTFVPPHSQPMIPSAPPFVPATTPFNFVPPAIRPPFTPSTAPFVPSSAHKRPSSAASSSSTQEKKLRPTASAFIPPQPSPTKGGGFTFTFPSTTRDRAASIASSNGENRLRPTASTFIPSRALAKAATKPRLQPSAIPFVPPASVASRDTATSPVKSLSTSQTRSDDVGDSTASTILVTSPHKADTSVSSDQPTQDRSEEDIVGTEDLARVSSSDEPILTLAEIEFEQHRPASVDSGLQVVLPGRGRADTVAFGPSSPIGDANAEVEELQSQSEQEDEERIEDSVVDLEGLFFDTPILTTSSVIEQDVLGVREASPRLSVGERESRTSENGRMSERSRSTSTSSERPPRDDRPSAKREQENSYHPLDTPTLPLTEPVIPLKQITIHPSHPVQLPLTPRPNVEEVPDAPVSAHTTALSNAGSVGSDILSHTARPSLSRPLPPIPSTKEITPSTGPFTFSSPARADVFTTPPQSTGDTFASAAYMTADGSPLIPTRIFVEAESTPPKRVRRPLPDIPTWREPIPVTASVPSTSNGEGIDPVEVLEDYQGGHKHEEDNLVYPKVDVDSTHEGRERERGFDRSAAPSPELPVPSEVDEIEPSPDPLMVNTKFREWTFPLSSPDKYEDGHHPKPSIIRRHTMPAEDHLDELDSPPVTTQGTFGIASTFASRVGELRAFLRADEEGISRRTSVEFPMRENTRKLGVVNVDRAEVETPLNPAKEGQPISDRLLRDERLDEVLGLLKKWDDGGRVQEDMKGLKDGIVDAVQGVISRLQTNSSKADVLERVTSILEEHSRLLSSLNDTVNVPATPQRVTEDQSQSQSKDLFAAILTGQHAILDKFDEVASSQLSGSSTITQAIEALQYAQNAAEQRAQEIDQQRSLISALREEIEDNRVTISESRAQADVLNQRLKDTRQDRDELRFQIEGMQVRVEGMSIKHNRLEGELDGVVARALAAELERDALARVINERRDEEDGLRSQLREYQEQLGKERSSSTLALNAKESEIVAMQSQIHTQISQLSEEKEKIQSLEQTLLRKEAEAQEEEDKPKPATEGSIIEMAQNALTFQEELMGRLSKLDENMYESMGSRVKEYEGVLDRNRILQGEVDSLRERLEASADRFAKLQLSTSNALSANAVAQQSLSDKLSEESKRREDADSKMEEMKRELDKVKEEKMNWNVIAAERQAMARMQEVRLQALTQENVYWRQFALEHDRRRFKGYMSTKPFRNGDGSEMMINGTSQGGGNEGTWYVEKK</sequence>
<feature type="coiled-coil region" evidence="1">
    <location>
        <begin position="2293"/>
        <end position="2327"/>
    </location>
</feature>